<protein>
    <submittedName>
        <fullName evidence="1">(spotted green pufferfish) hypothetical protein</fullName>
    </submittedName>
</protein>
<dbReference type="AlphaFoldDB" id="Q4RBV7"/>
<organism evidence="1">
    <name type="scientific">Tetraodon nigroviridis</name>
    <name type="common">Spotted green pufferfish</name>
    <name type="synonym">Chelonodon nigroviridis</name>
    <dbReference type="NCBI Taxonomy" id="99883"/>
    <lineage>
        <taxon>Eukaryota</taxon>
        <taxon>Metazoa</taxon>
        <taxon>Chordata</taxon>
        <taxon>Craniata</taxon>
        <taxon>Vertebrata</taxon>
        <taxon>Euteleostomi</taxon>
        <taxon>Actinopterygii</taxon>
        <taxon>Neopterygii</taxon>
        <taxon>Teleostei</taxon>
        <taxon>Neoteleostei</taxon>
        <taxon>Acanthomorphata</taxon>
        <taxon>Eupercaria</taxon>
        <taxon>Tetraodontiformes</taxon>
        <taxon>Tetradontoidea</taxon>
        <taxon>Tetraodontidae</taxon>
        <taxon>Tetraodon</taxon>
    </lineage>
</organism>
<gene>
    <name evidence="1" type="ORF">GSTENG00036945001</name>
</gene>
<reference evidence="1" key="1">
    <citation type="journal article" date="2004" name="Nature">
        <title>Genome duplication in the teleost fish Tetraodon nigroviridis reveals the early vertebrate proto-karyotype.</title>
        <authorList>
            <person name="Jaillon O."/>
            <person name="Aury J.-M."/>
            <person name="Brunet F."/>
            <person name="Petit J.-L."/>
            <person name="Stange-Thomann N."/>
            <person name="Mauceli E."/>
            <person name="Bouneau L."/>
            <person name="Fischer C."/>
            <person name="Ozouf-Costaz C."/>
            <person name="Bernot A."/>
            <person name="Nicaud S."/>
            <person name="Jaffe D."/>
            <person name="Fisher S."/>
            <person name="Lutfalla G."/>
            <person name="Dossat C."/>
            <person name="Segurens B."/>
            <person name="Dasilva C."/>
            <person name="Salanoubat M."/>
            <person name="Levy M."/>
            <person name="Boudet N."/>
            <person name="Castellano S."/>
            <person name="Anthouard V."/>
            <person name="Jubin C."/>
            <person name="Castelli V."/>
            <person name="Katinka M."/>
            <person name="Vacherie B."/>
            <person name="Biemont C."/>
            <person name="Skalli Z."/>
            <person name="Cattolico L."/>
            <person name="Poulain J."/>
            <person name="De Berardinis V."/>
            <person name="Cruaud C."/>
            <person name="Duprat S."/>
            <person name="Brottier P."/>
            <person name="Coutanceau J.-P."/>
            <person name="Gouzy J."/>
            <person name="Parra G."/>
            <person name="Lardier G."/>
            <person name="Chapple C."/>
            <person name="McKernan K.J."/>
            <person name="McEwan P."/>
            <person name="Bosak S."/>
            <person name="Kellis M."/>
            <person name="Volff J.-N."/>
            <person name="Guigo R."/>
            <person name="Zody M.C."/>
            <person name="Mesirov J."/>
            <person name="Lindblad-Toh K."/>
            <person name="Birren B."/>
            <person name="Nusbaum C."/>
            <person name="Kahn D."/>
            <person name="Robinson-Rechavi M."/>
            <person name="Laudet V."/>
            <person name="Schachter V."/>
            <person name="Quetier F."/>
            <person name="Saurin W."/>
            <person name="Scarpelli C."/>
            <person name="Wincker P."/>
            <person name="Lander E.S."/>
            <person name="Weissenbach J."/>
            <person name="Roest Crollius H."/>
        </authorList>
    </citation>
    <scope>NUCLEOTIDE SEQUENCE [LARGE SCALE GENOMIC DNA]</scope>
</reference>
<dbReference type="EMBL" id="CAAE01020519">
    <property type="protein sequence ID" value="CAG14126.1"/>
    <property type="molecule type" value="Genomic_DNA"/>
</dbReference>
<proteinExistence type="predicted"/>
<dbReference type="KEGG" id="tng:GSTEN00036945G001"/>
<evidence type="ECO:0000313" key="1">
    <source>
        <dbReference type="EMBL" id="CAG14126.1"/>
    </source>
</evidence>
<comment type="caution">
    <text evidence="1">The sequence shown here is derived from an EMBL/GenBank/DDBJ whole genome shotgun (WGS) entry which is preliminary data.</text>
</comment>
<feature type="non-terminal residue" evidence="1">
    <location>
        <position position="1"/>
    </location>
</feature>
<accession>Q4RBV7</accession>
<sequence length="51" mass="5979">VCQQQSRNLSLHEYMSIGLLREAASRCRPGWWPAPRRRRTRWPSRSVSPGT</sequence>
<reference evidence="1" key="2">
    <citation type="submission" date="2004-02" db="EMBL/GenBank/DDBJ databases">
        <authorList>
            <consortium name="Genoscope"/>
            <consortium name="Whitehead Institute Centre for Genome Research"/>
        </authorList>
    </citation>
    <scope>NUCLEOTIDE SEQUENCE</scope>
</reference>
<name>Q4RBV7_TETNG</name>